<evidence type="ECO:0000313" key="1">
    <source>
        <dbReference type="EMBL" id="AXI61583.1"/>
    </source>
</evidence>
<protein>
    <submittedName>
        <fullName evidence="1">Uncharacterized protein</fullName>
    </submittedName>
</protein>
<dbReference type="EMBL" id="CP029608">
    <property type="protein sequence ID" value="AXI61583.1"/>
    <property type="molecule type" value="Genomic_DNA"/>
</dbReference>
<accession>A0A345RQL7</accession>
<keyword evidence="2" id="KW-1185">Reference proteome</keyword>
<proteinExistence type="predicted"/>
<dbReference type="AlphaFoldDB" id="A0A345RQL7"/>
<gene>
    <name evidence="1" type="ORF">DLD99_14245</name>
</gene>
<dbReference type="RefSeq" id="WP_114882971.1">
    <property type="nucleotide sequence ID" value="NZ_CP029608.1"/>
</dbReference>
<evidence type="ECO:0000313" key="2">
    <source>
        <dbReference type="Proteomes" id="UP000253720"/>
    </source>
</evidence>
<name>A0A345RQL7_9PSED</name>
<sequence length="139" mass="15535">MDAAEELIQGAGRMIGNIGFWPSFHDAEVISFSVSRPLHHANSGTVAKLRIYYREHEVVRAGTAVFEYCFRKSLLIELIFDGLQDSSLKDFNQQNVLDSIKFKRLQDSSIVAELLSIWGVGGVIRCNTVAIGEFTNLLD</sequence>
<dbReference type="Proteomes" id="UP000253720">
    <property type="component" value="Chromosome"/>
</dbReference>
<organism evidence="1 2">
    <name type="scientific">Pseudomonas kribbensis</name>
    <dbReference type="NCBI Taxonomy" id="1628086"/>
    <lineage>
        <taxon>Bacteria</taxon>
        <taxon>Pseudomonadati</taxon>
        <taxon>Pseudomonadota</taxon>
        <taxon>Gammaproteobacteria</taxon>
        <taxon>Pseudomonadales</taxon>
        <taxon>Pseudomonadaceae</taxon>
        <taxon>Pseudomonas</taxon>
    </lineage>
</organism>
<reference evidence="1 2" key="1">
    <citation type="submission" date="2018-05" db="EMBL/GenBank/DDBJ databases">
        <title>Complete genome sequence of Pseudomonas kribbensis 46-2(T).</title>
        <authorList>
            <person name="Jeong H."/>
            <person name="Lee S.-G."/>
            <person name="Rha E."/>
            <person name="Kim H."/>
        </authorList>
    </citation>
    <scope>NUCLEOTIDE SEQUENCE [LARGE SCALE GENOMIC DNA]</scope>
    <source>
        <strain evidence="1 2">46-2</strain>
    </source>
</reference>
<dbReference type="KEGG" id="pke:DLD99_14245"/>